<accession>A0ABT4AE04</accession>
<comment type="caution">
    <text evidence="3">The sequence shown here is derived from an EMBL/GenBank/DDBJ whole genome shotgun (WGS) entry which is preliminary data.</text>
</comment>
<dbReference type="EMBL" id="JAPNKA010000001">
    <property type="protein sequence ID" value="MCY1079889.1"/>
    <property type="molecule type" value="Genomic_DNA"/>
</dbReference>
<sequence>MRTFVRWRRIPALADVMRNPGGGNRSEKVMRKLLMLCVVLAVTPAFAQDEEDSAPRREAGGGKAQKGPQTIDFEDDTIEGDLTKPDGEYVEARKKVQHSNLIRIREDFEDKVMQSVGEL</sequence>
<name>A0ABT4AE04_9BACT</name>
<proteinExistence type="predicted"/>
<evidence type="ECO:0000313" key="3">
    <source>
        <dbReference type="EMBL" id="MCY1079889.1"/>
    </source>
</evidence>
<reference evidence="3 4" key="1">
    <citation type="submission" date="2022-11" db="EMBL/GenBank/DDBJ databases">
        <title>Minimal conservation of predation-associated metabolite biosynthetic gene clusters underscores biosynthetic potential of Myxococcota including descriptions for ten novel species: Archangium lansinium sp. nov., Myxococcus landrumus sp. nov., Nannocystis bai.</title>
        <authorList>
            <person name="Ahearne A."/>
            <person name="Stevens C."/>
            <person name="Phillips K."/>
        </authorList>
    </citation>
    <scope>NUCLEOTIDE SEQUENCE [LARGE SCALE GENOMIC DNA]</scope>
    <source>
        <strain evidence="3 4">MIWBW</strain>
    </source>
</reference>
<evidence type="ECO:0000313" key="4">
    <source>
        <dbReference type="Proteomes" id="UP001207654"/>
    </source>
</evidence>
<feature type="signal peptide" evidence="2">
    <location>
        <begin position="1"/>
        <end position="47"/>
    </location>
</feature>
<dbReference type="Proteomes" id="UP001207654">
    <property type="component" value="Unassembled WGS sequence"/>
</dbReference>
<gene>
    <name evidence="3" type="primary">cglF</name>
    <name evidence="3" type="ORF">OV287_36095</name>
</gene>
<keyword evidence="2" id="KW-0732">Signal</keyword>
<dbReference type="NCBIfam" id="NF033764">
    <property type="entry name" value="gliding_CglF"/>
    <property type="match status" value="1"/>
</dbReference>
<feature type="region of interest" description="Disordered" evidence="1">
    <location>
        <begin position="48"/>
        <end position="86"/>
    </location>
</feature>
<evidence type="ECO:0000256" key="1">
    <source>
        <dbReference type="SAM" id="MobiDB-lite"/>
    </source>
</evidence>
<protein>
    <submittedName>
        <fullName evidence="3">Adventurous gliding motility protein CglF</fullName>
    </submittedName>
</protein>
<feature type="chain" id="PRO_5046429329" evidence="2">
    <location>
        <begin position="48"/>
        <end position="119"/>
    </location>
</feature>
<evidence type="ECO:0000256" key="2">
    <source>
        <dbReference type="SAM" id="SignalP"/>
    </source>
</evidence>
<organism evidence="3 4">
    <name type="scientific">Archangium lansingense</name>
    <dbReference type="NCBI Taxonomy" id="2995310"/>
    <lineage>
        <taxon>Bacteria</taxon>
        <taxon>Pseudomonadati</taxon>
        <taxon>Myxococcota</taxon>
        <taxon>Myxococcia</taxon>
        <taxon>Myxococcales</taxon>
        <taxon>Cystobacterineae</taxon>
        <taxon>Archangiaceae</taxon>
        <taxon>Archangium</taxon>
    </lineage>
</organism>
<keyword evidence="4" id="KW-1185">Reference proteome</keyword>